<accession>A0A1U7EXB4</accession>
<name>A0A1U7EXB4_NATPD</name>
<keyword evidence="2" id="KW-1185">Reference proteome</keyword>
<dbReference type="KEGG" id="nph:NP_3412A"/>
<protein>
    <submittedName>
        <fullName evidence="1">Uncharacterized protein</fullName>
    </submittedName>
</protein>
<proteinExistence type="predicted"/>
<dbReference type="OrthoDB" id="258012at2157"/>
<dbReference type="Proteomes" id="UP000002698">
    <property type="component" value="Chromosome"/>
</dbReference>
<dbReference type="EnsemblBacteria" id="CAI49797">
    <property type="protein sequence ID" value="CAI49797"/>
    <property type="gene ID" value="NP_3412A"/>
</dbReference>
<sequence>MVREYITSREYLPDDPEGEHRLQLTDAETKEIFETQVRIAKSKAELADPAPLVVRGGPHEDSHEAWYVELVESDAGGEIDRELLRDCLEDAQSGTDVINARSAELKAVLCYLVEKGVFESQSEAARSLLWEKLADDHRPLLRQLDGVCDELEESDLDAALGR</sequence>
<reference evidence="1 2" key="1">
    <citation type="journal article" date="2005" name="Genome Res.">
        <title>Living with two extremes: conclusions from the genome sequence of Natronomonas pharaonis.</title>
        <authorList>
            <person name="Falb M."/>
            <person name="Pfeiffer F."/>
            <person name="Palm P."/>
            <person name="Rodewald K."/>
            <person name="Hickmann V."/>
            <person name="Tittor J."/>
            <person name="Oesterhelt D."/>
        </authorList>
    </citation>
    <scope>NUCLEOTIDE SEQUENCE [LARGE SCALE GENOMIC DNA]</scope>
    <source>
        <strain evidence="2">ATCC 35678 / DSM 2160 / CIP 103997 / JCM 8858 / NBRC 14720 / NCIMB 2260 / Gabara</strain>
    </source>
</reference>
<dbReference type="EMBL" id="CR936257">
    <property type="protein sequence ID" value="CAI49797.1"/>
    <property type="molecule type" value="Genomic_DNA"/>
</dbReference>
<dbReference type="GeneID" id="3701770"/>
<dbReference type="eggNOG" id="arCOG06385">
    <property type="taxonomic scope" value="Archaea"/>
</dbReference>
<dbReference type="AlphaFoldDB" id="A0A1U7EXB4"/>
<gene>
    <name evidence="1" type="ordered locus">NP_3412A</name>
</gene>
<organism evidence="1 2">
    <name type="scientific">Natronomonas pharaonis (strain ATCC 35678 / DSM 2160 / CIP 103997 / JCM 8858 / NBRC 14720 / NCIMB 2260 / Gabara)</name>
    <name type="common">Halobacterium pharaonis</name>
    <dbReference type="NCBI Taxonomy" id="348780"/>
    <lineage>
        <taxon>Archaea</taxon>
        <taxon>Methanobacteriati</taxon>
        <taxon>Methanobacteriota</taxon>
        <taxon>Stenosarchaea group</taxon>
        <taxon>Halobacteria</taxon>
        <taxon>Halobacteriales</taxon>
        <taxon>Natronomonadaceae</taxon>
        <taxon>Natronomonas</taxon>
    </lineage>
</organism>
<dbReference type="RefSeq" id="WP_011323417.1">
    <property type="nucleotide sequence ID" value="NC_007426.1"/>
</dbReference>
<dbReference type="STRING" id="348780.NP_3412A"/>
<evidence type="ECO:0000313" key="2">
    <source>
        <dbReference type="Proteomes" id="UP000002698"/>
    </source>
</evidence>
<evidence type="ECO:0000313" key="1">
    <source>
        <dbReference type="EMBL" id="CAI49797.1"/>
    </source>
</evidence>
<dbReference type="HOGENOM" id="CLU_115705_0_0_2"/>